<dbReference type="InterPro" id="IPR001387">
    <property type="entry name" value="Cro/C1-type_HTH"/>
</dbReference>
<gene>
    <name evidence="9" type="ORF">E1292_24425</name>
</gene>
<dbReference type="SUPFAM" id="SSF46894">
    <property type="entry name" value="C-terminal effector domain of the bipartite response regulators"/>
    <property type="match status" value="1"/>
</dbReference>
<dbReference type="SMART" id="SM00530">
    <property type="entry name" value="HTH_XRE"/>
    <property type="match status" value="1"/>
</dbReference>
<dbReference type="AlphaFoldDB" id="A0A4R4VEM9"/>
<evidence type="ECO:0000313" key="9">
    <source>
        <dbReference type="EMBL" id="TDD02057.1"/>
    </source>
</evidence>
<dbReference type="InterPro" id="IPR001867">
    <property type="entry name" value="OmpR/PhoB-type_DNA-bd"/>
</dbReference>
<dbReference type="PROSITE" id="PS50943">
    <property type="entry name" value="HTH_CROC1"/>
    <property type="match status" value="1"/>
</dbReference>
<dbReference type="InterPro" id="IPR016032">
    <property type="entry name" value="Sig_transdc_resp-reg_C-effctor"/>
</dbReference>
<evidence type="ECO:0000256" key="6">
    <source>
        <dbReference type="SAM" id="MobiDB-lite"/>
    </source>
</evidence>
<dbReference type="GO" id="GO:0006355">
    <property type="term" value="P:regulation of DNA-templated transcription"/>
    <property type="evidence" value="ECO:0007669"/>
    <property type="project" value="InterPro"/>
</dbReference>
<dbReference type="PRINTS" id="PR00364">
    <property type="entry name" value="DISEASERSIST"/>
</dbReference>
<evidence type="ECO:0000256" key="2">
    <source>
        <dbReference type="ARBA" id="ARBA00023015"/>
    </source>
</evidence>
<dbReference type="InterPro" id="IPR036388">
    <property type="entry name" value="WH-like_DNA-bd_sf"/>
</dbReference>
<dbReference type="InterPro" id="IPR002182">
    <property type="entry name" value="NB-ARC"/>
</dbReference>
<dbReference type="Pfam" id="PF03704">
    <property type="entry name" value="BTAD"/>
    <property type="match status" value="1"/>
</dbReference>
<evidence type="ECO:0000256" key="4">
    <source>
        <dbReference type="ARBA" id="ARBA00023163"/>
    </source>
</evidence>
<organism evidence="9 10">
    <name type="scientific">Nonomuraea deserti</name>
    <dbReference type="NCBI Taxonomy" id="1848322"/>
    <lineage>
        <taxon>Bacteria</taxon>
        <taxon>Bacillati</taxon>
        <taxon>Actinomycetota</taxon>
        <taxon>Actinomycetes</taxon>
        <taxon>Streptosporangiales</taxon>
        <taxon>Streptosporangiaceae</taxon>
        <taxon>Nonomuraea</taxon>
    </lineage>
</organism>
<keyword evidence="2" id="KW-0805">Transcription regulation</keyword>
<dbReference type="InterPro" id="IPR010982">
    <property type="entry name" value="Lambda_DNA-bd_dom_sf"/>
</dbReference>
<dbReference type="InterPro" id="IPR051677">
    <property type="entry name" value="AfsR-DnrI-RedD_regulator"/>
</dbReference>
<name>A0A4R4VEM9_9ACTN</name>
<dbReference type="Gene3D" id="1.10.260.40">
    <property type="entry name" value="lambda repressor-like DNA-binding domains"/>
    <property type="match status" value="1"/>
</dbReference>
<dbReference type="Proteomes" id="UP000295258">
    <property type="component" value="Unassembled WGS sequence"/>
</dbReference>
<dbReference type="InterPro" id="IPR027417">
    <property type="entry name" value="P-loop_NTPase"/>
</dbReference>
<dbReference type="CDD" id="cd00093">
    <property type="entry name" value="HTH_XRE"/>
    <property type="match status" value="1"/>
</dbReference>
<dbReference type="SUPFAM" id="SSF48452">
    <property type="entry name" value="TPR-like"/>
    <property type="match status" value="1"/>
</dbReference>
<dbReference type="Pfam" id="PF00486">
    <property type="entry name" value="Trans_reg_C"/>
    <property type="match status" value="1"/>
</dbReference>
<dbReference type="GO" id="GO:0000160">
    <property type="term" value="P:phosphorelay signal transduction system"/>
    <property type="evidence" value="ECO:0007669"/>
    <property type="project" value="InterPro"/>
</dbReference>
<dbReference type="CDD" id="cd15831">
    <property type="entry name" value="BTAD"/>
    <property type="match status" value="1"/>
</dbReference>
<sequence>MTALRFSVLGPLTMTRGGTRCPIPGGKVRVLLAALLLRPNQFVTFDQLSERLWAQQRPRNPRRVLQTNIVRLRQSLELSEVIRTEAGGYMVRLEPDQLDLLEFQQLMRRAAATANPLLEKHFLHDALDLWAGPACADVESDTLHHIDVPPLTEQRLRGLERRIALDLELGADAALVAELRALTGEHPLRERLWAQLMTTLYRTGRQAEALGAYRAVTRLLKEELGIGPSADLHRLHQAILNQEHLPATRSLTHAPAIEDGPVQAQVPREEEPALGALVRTWRRRALLTQERLAGRAWLAVRTIRRLEAGELRRPRIASVRRLAEALGLDDAESAILVRAARGSGDGPCLVEVAPPRVPTTLSPDGRSRPPHLRSSPAGAGSPAGRLPEPAARWNANGAGLMTVTPRQLPADVGSFTGRQPELAALLQVDDATAGMVTTIEGMAGVGKTALAVHAAHELAGRFPDGNLFVDLHGHAYGVAPADPADVLVRMLEVLGVAGQPIPEHLDDRAALYRSVLAGRRMLILLDNAADEAQVRPLLPGEGGCLVLITSRRRLVGLDGAATVSVDVLPQADAVALFAALAGPRRLAGTTAEDLAQVVRRCGLLPLAIRLAAARLAAHPSWSVRDLLERLGRQRRGLSGLHAGQRSVSAALESSYRALPTVERRAYRLLGLHAGVDVTPEAAAALLGTTAARASVLLERLMEVHLLQEPAPGRYRFHGLIRAHAADEASARESEAGRHAALSRLLDHYSLGASAAMDRLHPYEAAIRPAPPQGQEPAPAIRDAGQWLEDELPNLLVLARYAAEHG</sequence>
<dbReference type="PANTHER" id="PTHR35807:SF1">
    <property type="entry name" value="TRANSCRIPTIONAL REGULATOR REDD"/>
    <property type="match status" value="1"/>
</dbReference>
<reference evidence="9 10" key="1">
    <citation type="submission" date="2019-03" db="EMBL/GenBank/DDBJ databases">
        <title>Draft genome sequences of novel Actinobacteria.</title>
        <authorList>
            <person name="Sahin N."/>
            <person name="Ay H."/>
            <person name="Saygin H."/>
        </authorList>
    </citation>
    <scope>NUCLEOTIDE SEQUENCE [LARGE SCALE GENOMIC DNA]</scope>
    <source>
        <strain evidence="9 10">KC310</strain>
    </source>
</reference>
<dbReference type="InterPro" id="IPR005158">
    <property type="entry name" value="BTAD"/>
</dbReference>
<dbReference type="SMART" id="SM01043">
    <property type="entry name" value="BTAD"/>
    <property type="match status" value="1"/>
</dbReference>
<dbReference type="PANTHER" id="PTHR35807">
    <property type="entry name" value="TRANSCRIPTIONAL REGULATOR REDD-RELATED"/>
    <property type="match status" value="1"/>
</dbReference>
<evidence type="ECO:0000256" key="3">
    <source>
        <dbReference type="ARBA" id="ARBA00023125"/>
    </source>
</evidence>
<accession>A0A4R4VEM9</accession>
<feature type="domain" description="HTH cro/C1-type" evidence="7">
    <location>
        <begin position="278"/>
        <end position="333"/>
    </location>
</feature>
<evidence type="ECO:0000256" key="5">
    <source>
        <dbReference type="PROSITE-ProRule" id="PRU01091"/>
    </source>
</evidence>
<dbReference type="SUPFAM" id="SSF52540">
    <property type="entry name" value="P-loop containing nucleoside triphosphate hydrolases"/>
    <property type="match status" value="1"/>
</dbReference>
<dbReference type="SUPFAM" id="SSF47413">
    <property type="entry name" value="lambda repressor-like DNA-binding domains"/>
    <property type="match status" value="1"/>
</dbReference>
<comment type="caution">
    <text evidence="9">The sequence shown here is derived from an EMBL/GenBank/DDBJ whole genome shotgun (WGS) entry which is preliminary data.</text>
</comment>
<keyword evidence="10" id="KW-1185">Reference proteome</keyword>
<evidence type="ECO:0000256" key="1">
    <source>
        <dbReference type="ARBA" id="ARBA00005820"/>
    </source>
</evidence>
<feature type="domain" description="OmpR/PhoB-type" evidence="8">
    <location>
        <begin position="1"/>
        <end position="93"/>
    </location>
</feature>
<feature type="DNA-binding region" description="OmpR/PhoB-type" evidence="5">
    <location>
        <begin position="1"/>
        <end position="93"/>
    </location>
</feature>
<dbReference type="GO" id="GO:0003677">
    <property type="term" value="F:DNA binding"/>
    <property type="evidence" value="ECO:0007669"/>
    <property type="project" value="UniProtKB-UniRule"/>
</dbReference>
<protein>
    <submittedName>
        <fullName evidence="9">Helix-turn-helix domain-containing protein</fullName>
    </submittedName>
</protein>
<dbReference type="PROSITE" id="PS51755">
    <property type="entry name" value="OMPR_PHOB"/>
    <property type="match status" value="1"/>
</dbReference>
<proteinExistence type="inferred from homology"/>
<dbReference type="Gene3D" id="3.40.50.300">
    <property type="entry name" value="P-loop containing nucleotide triphosphate hydrolases"/>
    <property type="match status" value="1"/>
</dbReference>
<evidence type="ECO:0000259" key="8">
    <source>
        <dbReference type="PROSITE" id="PS51755"/>
    </source>
</evidence>
<evidence type="ECO:0000313" key="10">
    <source>
        <dbReference type="Proteomes" id="UP000295258"/>
    </source>
</evidence>
<keyword evidence="3 5" id="KW-0238">DNA-binding</keyword>
<feature type="region of interest" description="Disordered" evidence="6">
    <location>
        <begin position="349"/>
        <end position="391"/>
    </location>
</feature>
<dbReference type="Pfam" id="PF13560">
    <property type="entry name" value="HTH_31"/>
    <property type="match status" value="1"/>
</dbReference>
<dbReference type="InterPro" id="IPR011990">
    <property type="entry name" value="TPR-like_helical_dom_sf"/>
</dbReference>
<dbReference type="Gene3D" id="1.25.40.10">
    <property type="entry name" value="Tetratricopeptide repeat domain"/>
    <property type="match status" value="1"/>
</dbReference>
<comment type="similarity">
    <text evidence="1">Belongs to the AfsR/DnrI/RedD regulatory family.</text>
</comment>
<dbReference type="EMBL" id="SMKO01000069">
    <property type="protein sequence ID" value="TDD02057.1"/>
    <property type="molecule type" value="Genomic_DNA"/>
</dbReference>
<dbReference type="Gene3D" id="1.10.10.10">
    <property type="entry name" value="Winged helix-like DNA-binding domain superfamily/Winged helix DNA-binding domain"/>
    <property type="match status" value="1"/>
</dbReference>
<dbReference type="SMART" id="SM00862">
    <property type="entry name" value="Trans_reg_C"/>
    <property type="match status" value="1"/>
</dbReference>
<dbReference type="GO" id="GO:0043531">
    <property type="term" value="F:ADP binding"/>
    <property type="evidence" value="ECO:0007669"/>
    <property type="project" value="InterPro"/>
</dbReference>
<dbReference type="RefSeq" id="WP_132597542.1">
    <property type="nucleotide sequence ID" value="NZ_SMKO01000069.1"/>
</dbReference>
<evidence type="ECO:0000259" key="7">
    <source>
        <dbReference type="PROSITE" id="PS50943"/>
    </source>
</evidence>
<keyword evidence="4" id="KW-0804">Transcription</keyword>
<dbReference type="Pfam" id="PF00931">
    <property type="entry name" value="NB-ARC"/>
    <property type="match status" value="1"/>
</dbReference>